<dbReference type="GeneID" id="65110641"/>
<dbReference type="Pfam" id="PF09511">
    <property type="entry name" value="RNA_lig_T4_1"/>
    <property type="match status" value="1"/>
</dbReference>
<dbReference type="KEGG" id="vg:65110641"/>
<dbReference type="GO" id="GO:0003972">
    <property type="term" value="F:RNA ligase (ATP) activity"/>
    <property type="evidence" value="ECO:0007669"/>
    <property type="project" value="UniProtKB-UniRule"/>
</dbReference>
<evidence type="ECO:0000313" key="9">
    <source>
        <dbReference type="Proteomes" id="UP000240934"/>
    </source>
</evidence>
<comment type="cofactor">
    <cofactor evidence="1">
        <name>Mg(2+)</name>
        <dbReference type="ChEBI" id="CHEBI:18420"/>
    </cofactor>
    <text evidence="1">Binds 2 magnesium ions that perform the catalytic activity via a two-metal mechanism. One of the catalytic Mg(2+), which is coordinated by 5 water molecules, engages the lysine nucleophile and the ATP alpha phosphate while the Mg(2+) orients the PPi leaving group.</text>
</comment>
<feature type="domain" description="T4 RNA ligase 1 C-terminal" evidence="7">
    <location>
        <begin position="271"/>
        <end position="389"/>
    </location>
</feature>
<protein>
    <recommendedName>
        <fullName evidence="1">RNA ligase 1</fullName>
        <ecNumber evidence="1">6.5.1.3</ecNumber>
    </recommendedName>
    <alternativeName>
        <fullName evidence="1">Rnl1</fullName>
    </alternativeName>
</protein>
<keyword evidence="1 3" id="KW-0067">ATP-binding</keyword>
<feature type="domain" description="T4 RNA ligase 1-like N-terminal" evidence="6">
    <location>
        <begin position="56"/>
        <end position="264"/>
    </location>
</feature>
<evidence type="ECO:0000313" key="8">
    <source>
        <dbReference type="EMBL" id="AUE22839.1"/>
    </source>
</evidence>
<dbReference type="Gene3D" id="1.10.3550.20">
    <property type="match status" value="1"/>
</dbReference>
<feature type="binding site" evidence="1 3">
    <location>
        <position position="260"/>
    </location>
    <ligand>
        <name>ATP</name>
        <dbReference type="ChEBI" id="CHEBI:30616"/>
    </ligand>
</feature>
<evidence type="ECO:0000256" key="5">
    <source>
        <dbReference type="PIRSR" id="PIRSR612648-4"/>
    </source>
</evidence>
<feature type="binding site" evidence="1 3">
    <location>
        <position position="78"/>
    </location>
    <ligand>
        <name>ATP</name>
        <dbReference type="ChEBI" id="CHEBI:30616"/>
    </ligand>
</feature>
<dbReference type="Pfam" id="PF20819">
    <property type="entry name" value="T4_Rnl1_C"/>
    <property type="match status" value="1"/>
</dbReference>
<comment type="function">
    <text evidence="1">Involved in countering a host defense mechanism which, following viral infection, activates the host anticodon nuclease and shuts off viral translation. Repairs 5'-PO4 and 3'-OH groups in the cleaved host tRNA.</text>
</comment>
<feature type="site" description="Essential for RNA ligase activity" evidence="1 5">
    <location>
        <position position="264"/>
    </location>
</feature>
<name>A0A2H4YF88_9CAUD</name>
<dbReference type="GO" id="GO:0046872">
    <property type="term" value="F:metal ion binding"/>
    <property type="evidence" value="ECO:0007669"/>
    <property type="project" value="UniProtKB-UniRule"/>
</dbReference>
<dbReference type="EC" id="6.5.1.3" evidence="1"/>
<feature type="binding site" evidence="1 3">
    <location>
        <position position="40"/>
    </location>
    <ligand>
        <name>ATP</name>
        <dbReference type="ChEBI" id="CHEBI:30616"/>
    </ligand>
</feature>
<keyword evidence="9" id="KW-1185">Reference proteome</keyword>
<dbReference type="InterPro" id="IPR019039">
    <property type="entry name" value="T4-Rnl1-like_N"/>
</dbReference>
<keyword evidence="1" id="KW-0436">Ligase</keyword>
<dbReference type="InterPro" id="IPR012648">
    <property type="entry name" value="Rnl1"/>
</dbReference>
<dbReference type="EMBL" id="MG250483">
    <property type="protein sequence ID" value="AUE22839.1"/>
    <property type="molecule type" value="Genomic_DNA"/>
</dbReference>
<feature type="binding site" evidence="1 3">
    <location>
        <position position="258"/>
    </location>
    <ligand>
        <name>ATP</name>
        <dbReference type="ChEBI" id="CHEBI:30616"/>
    </ligand>
</feature>
<dbReference type="Proteomes" id="UP000240934">
    <property type="component" value="Segment"/>
</dbReference>
<keyword evidence="1 3" id="KW-0547">Nucleotide-binding</keyword>
<feature type="binding site" evidence="1 3">
    <location>
        <position position="57"/>
    </location>
    <ligand>
        <name>ATP</name>
        <dbReference type="ChEBI" id="CHEBI:30616"/>
    </ligand>
</feature>
<feature type="site" description="Essential for RNA ligase activity" evidence="1 5">
    <location>
        <position position="175"/>
    </location>
</feature>
<feature type="binding site" evidence="1 3">
    <location>
        <position position="175"/>
    </location>
    <ligand>
        <name>ATP</name>
        <dbReference type="ChEBI" id="CHEBI:30616"/>
    </ligand>
</feature>
<dbReference type="GO" id="GO:0042245">
    <property type="term" value="P:RNA repair"/>
    <property type="evidence" value="ECO:0007669"/>
    <property type="project" value="UniProtKB-UniRule"/>
</dbReference>
<dbReference type="InterPro" id="IPR049042">
    <property type="entry name" value="T4_Rnl1_C"/>
</dbReference>
<proteinExistence type="inferred from homology"/>
<reference evidence="8 9" key="1">
    <citation type="submission" date="2017-10" db="EMBL/GenBank/DDBJ databases">
        <title>Antibacterial composition for extension of chilled fish shelf life and decreasing of risk of food-borne infections, bacteriophage strains for its preparation.</title>
        <authorList>
            <person name="Zulkarneev E.R."/>
            <person name="Aleshkin A.V."/>
            <person name="Rubalsky O.V."/>
            <person name="Kiseleva I.A."/>
            <person name="Rubalskii E.O."/>
            <person name="Lebedev S.N."/>
        </authorList>
    </citation>
    <scope>NUCLEOTIDE SEQUENCE [LARGE SCALE GENOMIC DNA]</scope>
</reference>
<dbReference type="NCBIfam" id="TIGR02308">
    <property type="entry name" value="RNA_lig_T4_1"/>
    <property type="match status" value="1"/>
</dbReference>
<dbReference type="GO" id="GO:0005524">
    <property type="term" value="F:ATP binding"/>
    <property type="evidence" value="ECO:0007669"/>
    <property type="project" value="UniProtKB-UniRule"/>
</dbReference>
<feature type="active site" description="N6-AMP-lysine intermediate" evidence="1 2">
    <location>
        <position position="111"/>
    </location>
</feature>
<dbReference type="HAMAP" id="MF_04149">
    <property type="entry name" value="RNALIG_T4"/>
    <property type="match status" value="1"/>
</dbReference>
<evidence type="ECO:0000259" key="6">
    <source>
        <dbReference type="Pfam" id="PF09511"/>
    </source>
</evidence>
<evidence type="ECO:0000259" key="7">
    <source>
        <dbReference type="Pfam" id="PF20819"/>
    </source>
</evidence>
<dbReference type="RefSeq" id="YP_010093050.1">
    <property type="nucleotide sequence ID" value="NC_055733.1"/>
</dbReference>
<evidence type="ECO:0000256" key="3">
    <source>
        <dbReference type="PIRSR" id="PIRSR612648-2"/>
    </source>
</evidence>
<feature type="binding site" evidence="1 4">
    <location>
        <position position="290"/>
    </location>
    <ligand>
        <name>Mg(2+)</name>
        <dbReference type="ChEBI" id="CHEBI:18420"/>
        <note>catalytic</note>
    </ligand>
</feature>
<keyword evidence="1 4" id="KW-0479">Metal-binding</keyword>
<keyword evidence="1" id="KW-0692">RNA repair</keyword>
<evidence type="ECO:0000256" key="4">
    <source>
        <dbReference type="PIRSR" id="PIRSR612648-3"/>
    </source>
</evidence>
<keyword evidence="1 4" id="KW-0460">Magnesium</keyword>
<keyword evidence="1" id="KW-1259">Evasion of bacteria-mediated translation shutoff by virus</keyword>
<evidence type="ECO:0000256" key="2">
    <source>
        <dbReference type="PIRSR" id="PIRSR612648-1"/>
    </source>
</evidence>
<gene>
    <name evidence="8" type="primary">rnlA</name>
    <name evidence="8" type="ORF">Ah1_00321</name>
</gene>
<keyword evidence="1" id="KW-0945">Host-virus interaction</keyword>
<comment type="similarity">
    <text evidence="1">Belongs to the Tequatrovirus RNA ligase 1 family.</text>
</comment>
<sequence>MQSIKELYQNLINLCVDDNTKFYFAETVTSLGTKVRIFDYHVAGYNDWIRPDAMACRGIMFEMDGEIPVRIMSRPMDKFFNYSEVTGWEKLETHGNMKMPDLNKIAYVIDKRDGSLISTYLDISGDTKNLLLKSKASIRSNQANDASVWLYKEDHKDLLDFCVAYAENGFTVNMEWTAPNNQIVLCYNEHQLRILNIRHNETGEYVDFGELQKDPTFAKYAADFFEVPGDGKAWINEVYQMTGIEGFVVVMEDYQMFKLKTDWYVALHHTKDSINNSERLIYACAENCTDDLRQMFRDDPNSLQKIEIFDNHFRGVVVDAMKKLTKAYEKYRGMERRDYAINMNNDFKNERHWFNIAMQMFAQRPDFNMTDEIVAVIKKYPKTFIPKGF</sequence>
<comment type="catalytic activity">
    <reaction evidence="1">
        <text>ATP + (ribonucleotide)n-3'-hydroxyl + 5'-phospho-(ribonucleotide)m = (ribonucleotide)n+m + AMP + diphosphate.</text>
        <dbReference type="EC" id="6.5.1.3"/>
    </reaction>
</comment>
<accession>A0A2H4YF88</accession>
<evidence type="ECO:0000256" key="1">
    <source>
        <dbReference type="HAMAP-Rule" id="MF_04149"/>
    </source>
</evidence>
<organism evidence="8 9">
    <name type="scientific">Aeromonas phage Ah1</name>
    <dbReference type="NCBI Taxonomy" id="2053701"/>
    <lineage>
        <taxon>Viruses</taxon>
        <taxon>Duplodnaviria</taxon>
        <taxon>Heunggongvirae</taxon>
        <taxon>Uroviricota</taxon>
        <taxon>Caudoviricetes</taxon>
        <taxon>Pantevenvirales</taxon>
        <taxon>Straboviridae</taxon>
        <taxon>Cinqassovirus</taxon>
        <taxon>Cinqassovirus ah1</taxon>
    </lineage>
</organism>